<protein>
    <submittedName>
        <fullName evidence="5">CHAT domain protein</fullName>
    </submittedName>
</protein>
<evidence type="ECO:0000313" key="6">
    <source>
        <dbReference type="Proteomes" id="UP000019151"/>
    </source>
</evidence>
<dbReference type="InterPro" id="IPR011990">
    <property type="entry name" value="TPR-like_helical_dom_sf"/>
</dbReference>
<geneLocation type="plasmid" evidence="5 6">
    <name>2</name>
</geneLocation>
<evidence type="ECO:0000256" key="2">
    <source>
        <dbReference type="SAM" id="MobiDB-lite"/>
    </source>
</evidence>
<dbReference type="Proteomes" id="UP000019151">
    <property type="component" value="Plasmid 2"/>
</dbReference>
<dbReference type="PATRIC" id="fig|861299.3.peg.5845"/>
<evidence type="ECO:0000313" key="5">
    <source>
        <dbReference type="EMBL" id="AHG93333.1"/>
    </source>
</evidence>
<dbReference type="InterPro" id="IPR024983">
    <property type="entry name" value="CHAT_dom"/>
</dbReference>
<dbReference type="EMBL" id="CP007130">
    <property type="protein sequence ID" value="AHG93333.1"/>
    <property type="molecule type" value="Genomic_DNA"/>
</dbReference>
<feature type="region of interest" description="Disordered" evidence="2">
    <location>
        <begin position="623"/>
        <end position="655"/>
    </location>
</feature>
<feature type="chain" id="PRO_5004794630" evidence="3">
    <location>
        <begin position="25"/>
        <end position="953"/>
    </location>
</feature>
<keyword evidence="5" id="KW-0614">Plasmid</keyword>
<evidence type="ECO:0000259" key="4">
    <source>
        <dbReference type="Pfam" id="PF12770"/>
    </source>
</evidence>
<keyword evidence="3" id="KW-0732">Signal</keyword>
<name>W0RUS3_9BACT</name>
<dbReference type="OrthoDB" id="434769at2"/>
<dbReference type="PANTHER" id="PTHR10098">
    <property type="entry name" value="RAPSYN-RELATED"/>
    <property type="match status" value="1"/>
</dbReference>
<dbReference type="PROSITE" id="PS50005">
    <property type="entry name" value="TPR"/>
    <property type="match status" value="2"/>
</dbReference>
<dbReference type="eggNOG" id="COG0457">
    <property type="taxonomic scope" value="Bacteria"/>
</dbReference>
<evidence type="ECO:0000256" key="1">
    <source>
        <dbReference type="PROSITE-ProRule" id="PRU00339"/>
    </source>
</evidence>
<dbReference type="Pfam" id="PF13424">
    <property type="entry name" value="TPR_12"/>
    <property type="match status" value="3"/>
</dbReference>
<dbReference type="Pfam" id="PF12770">
    <property type="entry name" value="CHAT"/>
    <property type="match status" value="1"/>
</dbReference>
<dbReference type="SMART" id="SM00028">
    <property type="entry name" value="TPR"/>
    <property type="match status" value="10"/>
</dbReference>
<dbReference type="HOGENOM" id="CLU_002404_0_1_0"/>
<dbReference type="SUPFAM" id="SSF48452">
    <property type="entry name" value="TPR-like"/>
    <property type="match status" value="3"/>
</dbReference>
<dbReference type="RefSeq" id="WP_025414639.1">
    <property type="nucleotide sequence ID" value="NZ_CP007130.1"/>
</dbReference>
<sequence length="953" mass="99334">MRAAVGAFALLAALVVPSASPCRAQTPADSLMSLVGRGERQLGAGQRDSALATFRAVLTHSRAVGERRSEGAALYGIGRVFLTIGQVDSARGYYQSVLPLTRALGLRNAEAGALQDLAVVYTRLGQPDSALAYDRLALALYRAAGDRGGEASMLTNIGVVFGRIGRPDSALAYYREALALHRAVGNHKNEAETLTTIGGEYFKTGRPDSALVFLRPALALRRAAGDGQGEAETLRVIGAVLEGIGRPDSALACLRAALLLHRAVGDRAGEATALASIGGVFSRTGQPDSALFYYRAALPRVRAVGDRTGEAVTLSHLGWIFTGIGTLDSALTYFRAALPLLRAVGDRRGEALALSRMGVAYHRTGHVDSALTYYRVALPLHRAVGDGGGEAETLGDIGRGFAERGQADSALAYFRAALSLARAVGDPSQQAGTLSAISRIYGSIRRYDAALHVLDSAMALYATIRMHAGGDAGAVAFAEDHHDAADMWVGAWLSRAASRDTSATVAVTAALAAAERGRAQGLRDLLARSGSAAGPTADSTGWAHDTVPDADLATEGTSELDALRRAGSAALYYFISPAALTTWLLSPTGELRVGGRRRLNGDSLAALVTTLRAALGADAARTRMARGGDVEQERVARRSPDDTAGSRGVEDEASPEAQARLRAVMAALAATLLPPGLARTVPAGTDLVIVPHGVLGLVPFGALPIVGDTLPLGARYALRYAPSLRALAAAEAHAVAGAAGRALVVGDPAMPTVTAADGRRVKLRDLPAARAEGDAVARRFGVAVLTDRGATETAVRQALPNAHLVHLATHGLAYGSEARVRDSYVALAPDGKNDGLLTIGELLDAVPPLSADLVVLSACQTGLGDLKRAEGTVGFQRALLAKGARSVLVSLWSVDDRATALLMRQFYAHWLGADGQPARSKAEALRLAQTDVRLTPGFASPRYWAAFQLVGAR</sequence>
<reference evidence="5 6" key="1">
    <citation type="journal article" date="2014" name="Genome Announc.">
        <title>Genome Sequence and Methylome of Soil Bacterium Gemmatirosa kalamazoonensis KBS708T, a Member of the Rarely Cultivated Gemmatimonadetes Phylum.</title>
        <authorList>
            <person name="Debruyn J.M."/>
            <person name="Radosevich M."/>
            <person name="Wommack K.E."/>
            <person name="Polson S.W."/>
            <person name="Hauser L.J."/>
            <person name="Fawaz M.N."/>
            <person name="Korlach J."/>
            <person name="Tsai Y.C."/>
        </authorList>
    </citation>
    <scope>NUCLEOTIDE SEQUENCE [LARGE SCALE GENOMIC DNA]</scope>
    <source>
        <strain evidence="5 6">KBS708</strain>
        <plasmid evidence="6">Plasmid 2</plasmid>
    </source>
</reference>
<feature type="repeat" description="TPR" evidence="1">
    <location>
        <begin position="151"/>
        <end position="184"/>
    </location>
</feature>
<feature type="compositionally biased region" description="Basic and acidic residues" evidence="2">
    <location>
        <begin position="626"/>
        <end position="641"/>
    </location>
</feature>
<accession>W0RUS3</accession>
<keyword evidence="6" id="KW-1185">Reference proteome</keyword>
<dbReference type="InterPro" id="IPR019734">
    <property type="entry name" value="TPR_rpt"/>
</dbReference>
<dbReference type="PANTHER" id="PTHR10098:SF108">
    <property type="entry name" value="TETRATRICOPEPTIDE REPEAT PROTEIN 28"/>
    <property type="match status" value="1"/>
</dbReference>
<dbReference type="KEGG" id="gba:J421_5798"/>
<organism evidence="5 6">
    <name type="scientific">Gemmatirosa kalamazoonensis</name>
    <dbReference type="NCBI Taxonomy" id="861299"/>
    <lineage>
        <taxon>Bacteria</taxon>
        <taxon>Pseudomonadati</taxon>
        <taxon>Gemmatimonadota</taxon>
        <taxon>Gemmatimonadia</taxon>
        <taxon>Gemmatimonadales</taxon>
        <taxon>Gemmatimonadaceae</taxon>
        <taxon>Gemmatirosa</taxon>
    </lineage>
</organism>
<gene>
    <name evidence="5" type="ORF">J421_5798</name>
</gene>
<dbReference type="Gene3D" id="1.25.40.10">
    <property type="entry name" value="Tetratricopeptide repeat domain"/>
    <property type="match status" value="2"/>
</dbReference>
<feature type="domain" description="CHAT" evidence="4">
    <location>
        <begin position="664"/>
        <end position="952"/>
    </location>
</feature>
<dbReference type="eggNOG" id="COG4995">
    <property type="taxonomic scope" value="Bacteria"/>
</dbReference>
<dbReference type="AlphaFoldDB" id="W0RUS3"/>
<feature type="signal peptide" evidence="3">
    <location>
        <begin position="1"/>
        <end position="24"/>
    </location>
</feature>
<feature type="repeat" description="TPR" evidence="1">
    <location>
        <begin position="351"/>
        <end position="384"/>
    </location>
</feature>
<dbReference type="InParanoid" id="W0RUS3"/>
<keyword evidence="1" id="KW-0802">TPR repeat</keyword>
<proteinExistence type="predicted"/>
<evidence type="ECO:0000256" key="3">
    <source>
        <dbReference type="SAM" id="SignalP"/>
    </source>
</evidence>